<keyword evidence="1" id="KW-0547">Nucleotide-binding</keyword>
<feature type="compositionally biased region" description="Acidic residues" evidence="5">
    <location>
        <begin position="687"/>
        <end position="701"/>
    </location>
</feature>
<organism evidence="7">
    <name type="scientific">Hirondellea gigas</name>
    <dbReference type="NCBI Taxonomy" id="1518452"/>
    <lineage>
        <taxon>Eukaryota</taxon>
        <taxon>Metazoa</taxon>
        <taxon>Ecdysozoa</taxon>
        <taxon>Arthropoda</taxon>
        <taxon>Crustacea</taxon>
        <taxon>Multicrustacea</taxon>
        <taxon>Malacostraca</taxon>
        <taxon>Eumalacostraca</taxon>
        <taxon>Peracarida</taxon>
        <taxon>Amphipoda</taxon>
        <taxon>Amphilochidea</taxon>
        <taxon>Lysianassida</taxon>
        <taxon>Lysianassidira</taxon>
        <taxon>Lysianassoidea</taxon>
        <taxon>Lysianassidae</taxon>
        <taxon>Hirondellea</taxon>
    </lineage>
</organism>
<evidence type="ECO:0000259" key="6">
    <source>
        <dbReference type="Pfam" id="PF01926"/>
    </source>
</evidence>
<keyword evidence="2" id="KW-0342">GTP-binding</keyword>
<evidence type="ECO:0000256" key="1">
    <source>
        <dbReference type="ARBA" id="ARBA00022741"/>
    </source>
</evidence>
<feature type="region of interest" description="Disordered" evidence="5">
    <location>
        <begin position="319"/>
        <end position="440"/>
    </location>
</feature>
<feature type="compositionally biased region" description="Basic and acidic residues" evidence="5">
    <location>
        <begin position="411"/>
        <end position="430"/>
    </location>
</feature>
<dbReference type="GO" id="GO:0005525">
    <property type="term" value="F:GTP binding"/>
    <property type="evidence" value="ECO:0007669"/>
    <property type="project" value="UniProtKB-KW"/>
</dbReference>
<dbReference type="EMBL" id="IACF01001395">
    <property type="protein sequence ID" value="LAB67098.1"/>
    <property type="molecule type" value="mRNA"/>
</dbReference>
<sequence length="719" mass="81221">MGQFQRRKPFSSKQKKAQLKFKFQRRNGAGFDESQAGCKVGVTSTGSTSKPVMPSAAVPALPSGNMYSVYTREVVSINKQPQQPGRSGRDDRFNLEFSRAKLDAEFERGKKEMYEEVTTAEPATLEYRSEDFFPPGLTFPQRPKGYQSMSKEQLNTLETKSVRLYGEEIEKLFRGAEINLYEQNVETWKQLWRVFDKSHVLLFIVDMRFAVCQFPAYVYHALREQGRGVVLVLNKVDLVPASLVLAWRRYFTTAYPHLQVVAFCSHERVADRTRRTKTALNSCRSLIDAVQAVAPQHVDLSSWRQQLETEVLHLNDNLQYSRSNNNENNESDQSDDDGDGNLGRGGGYQQQKQYRGKIRYELDNPKQENSAQQSSRRKQKQKHKRRGKHRQVEFFDDSDVESCDEDSDGVVDSRSHEAVAEDTEVSHADATEGDDDLTADGKTLPRTFTIGTIGYPNVGKSSLINAIMGRYMVSVSQTPGHTKHFQTHFLTPSRDLLLCDCPGLIFPAICPYNLQVLSGTFPISQVRIPMSVVGFLASHINVPRALGVTFPAEYQQDFEDRAAHWTPYIISEAWAKKRNYHVKGKGGRLDCSRAANELLRLSLAAKNKLVFSLRPQGYTRNKSELERQHADIRSIQLTQGVHATEAVVQERVLSFQRIPRGADLSTLLEETQLSDGHASQQQKSCDTDEDDNLNSDLDESDSGTNEFRSACESSDGIEN</sequence>
<dbReference type="SUPFAM" id="SSF52540">
    <property type="entry name" value="P-loop containing nucleoside triphosphate hydrolases"/>
    <property type="match status" value="1"/>
</dbReference>
<feature type="compositionally biased region" description="Acidic residues" evidence="5">
    <location>
        <begin position="329"/>
        <end position="339"/>
    </location>
</feature>
<dbReference type="InterPro" id="IPR043358">
    <property type="entry name" value="GNL1-like"/>
</dbReference>
<dbReference type="InterPro" id="IPR006073">
    <property type="entry name" value="GTP-bd"/>
</dbReference>
<protein>
    <recommendedName>
        <fullName evidence="4">Guanine nucleotide-binding protein-like 1</fullName>
    </recommendedName>
</protein>
<proteinExistence type="evidence at transcript level"/>
<dbReference type="InterPro" id="IPR027417">
    <property type="entry name" value="P-loop_NTPase"/>
</dbReference>
<dbReference type="EMBL" id="IACT01000786">
    <property type="protein sequence ID" value="LAC20167.1"/>
    <property type="molecule type" value="mRNA"/>
</dbReference>
<evidence type="ECO:0000256" key="4">
    <source>
        <dbReference type="ARBA" id="ARBA00039902"/>
    </source>
</evidence>
<name>A0A2P2HZ94_9CRUS</name>
<dbReference type="PANTHER" id="PTHR45709">
    <property type="entry name" value="LARGE SUBUNIT GTPASE 1 HOMOLOG-RELATED"/>
    <property type="match status" value="1"/>
</dbReference>
<reference evidence="8" key="1">
    <citation type="submission" date="2017-11" db="EMBL/GenBank/DDBJ databases">
        <title>The sensing device of the deep-sea amphipod.</title>
        <authorList>
            <person name="Kobayashi H."/>
            <person name="Nagahama T."/>
            <person name="Arai W."/>
            <person name="Sasagawa Y."/>
            <person name="Umeda M."/>
            <person name="Hayashi T."/>
            <person name="Nikaido I."/>
            <person name="Watanabe H."/>
            <person name="Oguri K."/>
            <person name="Kitazato H."/>
            <person name="Fujioka K."/>
            <person name="Kido Y."/>
            <person name="Takami H."/>
        </authorList>
    </citation>
    <scope>NUCLEOTIDE SEQUENCE</scope>
    <source>
        <tissue evidence="8">Whole body</tissue>
    </source>
</reference>
<evidence type="ECO:0000256" key="5">
    <source>
        <dbReference type="SAM" id="MobiDB-lite"/>
    </source>
</evidence>
<evidence type="ECO:0000313" key="7">
    <source>
        <dbReference type="EMBL" id="LAB67098.1"/>
    </source>
</evidence>
<feature type="compositionally biased region" description="Basic residues" evidence="5">
    <location>
        <begin position="375"/>
        <end position="389"/>
    </location>
</feature>
<evidence type="ECO:0000256" key="2">
    <source>
        <dbReference type="ARBA" id="ARBA00023134"/>
    </source>
</evidence>
<comment type="function">
    <text evidence="3">Possible regulatory or functional link with the histocompatibility cluster.</text>
</comment>
<evidence type="ECO:0000256" key="3">
    <source>
        <dbReference type="ARBA" id="ARBA00037770"/>
    </source>
</evidence>
<dbReference type="AlphaFoldDB" id="A0A2P2HZ94"/>
<feature type="region of interest" description="Disordered" evidence="5">
    <location>
        <begin position="32"/>
        <end position="53"/>
    </location>
</feature>
<feature type="compositionally biased region" description="Acidic residues" evidence="5">
    <location>
        <begin position="394"/>
        <end position="409"/>
    </location>
</feature>
<dbReference type="PANTHER" id="PTHR45709:SF3">
    <property type="entry name" value="GUANINE NUCLEOTIDE-BINDING PROTEIN-LIKE 1"/>
    <property type="match status" value="1"/>
</dbReference>
<reference evidence="7" key="2">
    <citation type="journal article" date="2018" name="Biosci. Biotechnol. Biochem.">
        <title>Polysaccharide hydrolase of the hadal zone amphipods Hirondellea gigas.</title>
        <authorList>
            <person name="Kobayashi H."/>
            <person name="Nagahama T."/>
            <person name="Arai W."/>
            <person name="Sasagawa Y."/>
            <person name="Umeda M."/>
            <person name="Hayashi T."/>
            <person name="Nikaido I."/>
            <person name="Watanabe H."/>
            <person name="Oguri K."/>
            <person name="Kitazato H."/>
            <person name="Fujioka K."/>
            <person name="Kido Y."/>
            <person name="Takami H."/>
        </authorList>
    </citation>
    <scope>NUCLEOTIDE SEQUENCE</scope>
    <source>
        <tissue evidence="7">Whole body</tissue>
    </source>
</reference>
<feature type="domain" description="G" evidence="6">
    <location>
        <begin position="450"/>
        <end position="505"/>
    </location>
</feature>
<feature type="region of interest" description="Disordered" evidence="5">
    <location>
        <begin position="672"/>
        <end position="719"/>
    </location>
</feature>
<dbReference type="GO" id="GO:0003924">
    <property type="term" value="F:GTPase activity"/>
    <property type="evidence" value="ECO:0007669"/>
    <property type="project" value="InterPro"/>
</dbReference>
<dbReference type="Pfam" id="PF01926">
    <property type="entry name" value="MMR_HSR1"/>
    <property type="match status" value="1"/>
</dbReference>
<feature type="compositionally biased region" description="Polar residues" evidence="5">
    <location>
        <begin position="672"/>
        <end position="684"/>
    </location>
</feature>
<accession>A0A2P2HZ94</accession>
<dbReference type="Gene3D" id="3.40.50.300">
    <property type="entry name" value="P-loop containing nucleotide triphosphate hydrolases"/>
    <property type="match status" value="2"/>
</dbReference>
<evidence type="ECO:0000313" key="8">
    <source>
        <dbReference type="EMBL" id="LAC20167.1"/>
    </source>
</evidence>